<gene>
    <name evidence="2" type="ORF">BINO364_LOCUS5685</name>
</gene>
<name>A0A8J9VCJ7_9NEOP</name>
<proteinExistence type="predicted"/>
<dbReference type="Proteomes" id="UP000838878">
    <property type="component" value="Chromosome 13"/>
</dbReference>
<reference evidence="2" key="1">
    <citation type="submission" date="2021-12" db="EMBL/GenBank/DDBJ databases">
        <authorList>
            <person name="Martin H S."/>
        </authorList>
    </citation>
    <scope>NUCLEOTIDE SEQUENCE</scope>
</reference>
<feature type="compositionally biased region" description="Polar residues" evidence="1">
    <location>
        <begin position="24"/>
        <end position="35"/>
    </location>
</feature>
<sequence length="107" mass="12325">MPDSNYKSQTHVPDAVNEDVSLPSAPSINQFPTSASVEVGTNQDIAAEHQTYRCLFRNELVKRGVEISFFCHFMYVERTLNQIKSSLIYSLRLFNVRNWLLSFSLQH</sequence>
<protein>
    <submittedName>
        <fullName evidence="2">Uncharacterized protein</fullName>
    </submittedName>
</protein>
<evidence type="ECO:0000256" key="1">
    <source>
        <dbReference type="SAM" id="MobiDB-lite"/>
    </source>
</evidence>
<keyword evidence="3" id="KW-1185">Reference proteome</keyword>
<organism evidence="2 3">
    <name type="scientific">Brenthis ino</name>
    <name type="common">lesser marbled fritillary</name>
    <dbReference type="NCBI Taxonomy" id="405034"/>
    <lineage>
        <taxon>Eukaryota</taxon>
        <taxon>Metazoa</taxon>
        <taxon>Ecdysozoa</taxon>
        <taxon>Arthropoda</taxon>
        <taxon>Hexapoda</taxon>
        <taxon>Insecta</taxon>
        <taxon>Pterygota</taxon>
        <taxon>Neoptera</taxon>
        <taxon>Endopterygota</taxon>
        <taxon>Lepidoptera</taxon>
        <taxon>Glossata</taxon>
        <taxon>Ditrysia</taxon>
        <taxon>Papilionoidea</taxon>
        <taxon>Nymphalidae</taxon>
        <taxon>Heliconiinae</taxon>
        <taxon>Argynnini</taxon>
        <taxon>Brenthis</taxon>
    </lineage>
</organism>
<feature type="region of interest" description="Disordered" evidence="1">
    <location>
        <begin position="1"/>
        <end position="35"/>
    </location>
</feature>
<dbReference type="AlphaFoldDB" id="A0A8J9VCJ7"/>
<dbReference type="EMBL" id="OV170233">
    <property type="protein sequence ID" value="CAH0719333.1"/>
    <property type="molecule type" value="Genomic_DNA"/>
</dbReference>
<feature type="compositionally biased region" description="Polar residues" evidence="1">
    <location>
        <begin position="1"/>
        <end position="11"/>
    </location>
</feature>
<evidence type="ECO:0000313" key="2">
    <source>
        <dbReference type="EMBL" id="CAH0719333.1"/>
    </source>
</evidence>
<accession>A0A8J9VCJ7</accession>
<evidence type="ECO:0000313" key="3">
    <source>
        <dbReference type="Proteomes" id="UP000838878"/>
    </source>
</evidence>
<feature type="non-terminal residue" evidence="2">
    <location>
        <position position="107"/>
    </location>
</feature>